<reference evidence="2 3" key="1">
    <citation type="journal article" date="2018" name="BMC Genomics">
        <title>Genomic evidence for intraspecific hybridization in a clonal and extremely halotolerant yeast.</title>
        <authorList>
            <person name="Gostincar C."/>
            <person name="Stajich J.E."/>
            <person name="Zupancic J."/>
            <person name="Zalar P."/>
            <person name="Gunde-Cimerman N."/>
        </authorList>
    </citation>
    <scope>NUCLEOTIDE SEQUENCE [LARGE SCALE GENOMIC DNA]</scope>
    <source>
        <strain evidence="2 3">EXF-171</strain>
    </source>
</reference>
<feature type="region of interest" description="Disordered" evidence="1">
    <location>
        <begin position="125"/>
        <end position="151"/>
    </location>
</feature>
<accession>A0A3M7HIN8</accession>
<dbReference type="EMBL" id="QWIQ01000047">
    <property type="protein sequence ID" value="RMZ12915.1"/>
    <property type="molecule type" value="Genomic_DNA"/>
</dbReference>
<evidence type="ECO:0000256" key="1">
    <source>
        <dbReference type="SAM" id="MobiDB-lite"/>
    </source>
</evidence>
<evidence type="ECO:0000313" key="3">
    <source>
        <dbReference type="Proteomes" id="UP000281468"/>
    </source>
</evidence>
<comment type="caution">
    <text evidence="2">The sequence shown here is derived from an EMBL/GenBank/DDBJ whole genome shotgun (WGS) entry which is preliminary data.</text>
</comment>
<organism evidence="2 3">
    <name type="scientific">Hortaea werneckii</name>
    <name type="common">Black yeast</name>
    <name type="synonym">Cladosporium werneckii</name>
    <dbReference type="NCBI Taxonomy" id="91943"/>
    <lineage>
        <taxon>Eukaryota</taxon>
        <taxon>Fungi</taxon>
        <taxon>Dikarya</taxon>
        <taxon>Ascomycota</taxon>
        <taxon>Pezizomycotina</taxon>
        <taxon>Dothideomycetes</taxon>
        <taxon>Dothideomycetidae</taxon>
        <taxon>Mycosphaerellales</taxon>
        <taxon>Teratosphaeriaceae</taxon>
        <taxon>Hortaea</taxon>
    </lineage>
</organism>
<evidence type="ECO:0000313" key="2">
    <source>
        <dbReference type="EMBL" id="RMZ12915.1"/>
    </source>
</evidence>
<sequence>METYYNSPGSAPSKRLSSHAALSPGVCRLSKAMLSFAFIPLLAGLGHALPQNDCVTTTTEVIIPTGTATWSTTDVQTITATTPRDLGTFTDIVHLSSTKTLQTLTSTTTECTATGTVTKQPTTTVYTTSGTSSDPGSYDESSAPAYGPAPYTKRSPLEIAARQDEACTVTETFTTTYGSTYEFYAIPSMTSTFTHYTEFTQATVTSTSSGGTAYAIATATATAEAKCGPTANGTAVNATTSTVTQDARCAPSALTSEYNGYGLDYSSDTTGGGATFETNTTDASACCQLCADADRCAASSWDLRTGECKLEFPVAYNTGELSCGLGMRVFYRYGPAHPMEPGTGLYVAELCGYAGYASSRPDDGT</sequence>
<protein>
    <submittedName>
        <fullName evidence="2">Uncharacterized protein</fullName>
    </submittedName>
</protein>
<name>A0A3M7HIN8_HORWE</name>
<dbReference type="Proteomes" id="UP000281468">
    <property type="component" value="Unassembled WGS sequence"/>
</dbReference>
<dbReference type="AlphaFoldDB" id="A0A3M7HIN8"/>
<proteinExistence type="predicted"/>
<gene>
    <name evidence="2" type="ORF">D0862_02484</name>
</gene>